<accession>A0ACC3SW09</accession>
<dbReference type="EMBL" id="MU971403">
    <property type="protein sequence ID" value="KAK9235816.1"/>
    <property type="molecule type" value="Genomic_DNA"/>
</dbReference>
<name>A0ACC3SW09_LIPKO</name>
<evidence type="ECO:0000313" key="1">
    <source>
        <dbReference type="EMBL" id="KAK9235816.1"/>
    </source>
</evidence>
<gene>
    <name evidence="1" type="ORF">V1525DRAFT_243009</name>
</gene>
<comment type="caution">
    <text evidence="1">The sequence shown here is derived from an EMBL/GenBank/DDBJ whole genome shotgun (WGS) entry which is preliminary data.</text>
</comment>
<dbReference type="Proteomes" id="UP001433508">
    <property type="component" value="Unassembled WGS sequence"/>
</dbReference>
<sequence>MPPFFLFSGIVQRTFGDKCLLPANQRVYNAVTQQILKSTPQQFSAQIQFRQGYATRKRLTMKEYRKVRAKRAPHVETKAYIKRTPLRGTNPIFGTYSTLVKQILRTLRTEDPRALTPDSEITPPSPFYISSTTPGYGVSEKELQRITHGAEKAAQMRASDFLHEWPAKSPLEETEKTKLEATHRILSLRHGNASHEKAHMIRAVVKEFGQNEIDTGSPESQAAILTVRILAMAEHLRYNLKDKITMRSLTIMIQQRNSMLKYLKKKSLVRYMSCLKQLGLDDSVVTKEFRFSKRMLE</sequence>
<organism evidence="1 2">
    <name type="scientific">Lipomyces kononenkoae</name>
    <name type="common">Yeast</name>
    <dbReference type="NCBI Taxonomy" id="34357"/>
    <lineage>
        <taxon>Eukaryota</taxon>
        <taxon>Fungi</taxon>
        <taxon>Dikarya</taxon>
        <taxon>Ascomycota</taxon>
        <taxon>Saccharomycotina</taxon>
        <taxon>Lipomycetes</taxon>
        <taxon>Lipomycetales</taxon>
        <taxon>Lipomycetaceae</taxon>
        <taxon>Lipomyces</taxon>
    </lineage>
</organism>
<protein>
    <submittedName>
        <fullName evidence="1">Uncharacterized protein</fullName>
    </submittedName>
</protein>
<evidence type="ECO:0000313" key="2">
    <source>
        <dbReference type="Proteomes" id="UP001433508"/>
    </source>
</evidence>
<reference evidence="2" key="1">
    <citation type="journal article" date="2024" name="Front. Bioeng. Biotechnol.">
        <title>Genome-scale model development and genomic sequencing of the oleaginous clade Lipomyces.</title>
        <authorList>
            <person name="Czajka J.J."/>
            <person name="Han Y."/>
            <person name="Kim J."/>
            <person name="Mondo S.J."/>
            <person name="Hofstad B.A."/>
            <person name="Robles A."/>
            <person name="Haridas S."/>
            <person name="Riley R."/>
            <person name="LaButti K."/>
            <person name="Pangilinan J."/>
            <person name="Andreopoulos W."/>
            <person name="Lipzen A."/>
            <person name="Yan J."/>
            <person name="Wang M."/>
            <person name="Ng V."/>
            <person name="Grigoriev I.V."/>
            <person name="Spatafora J.W."/>
            <person name="Magnuson J.K."/>
            <person name="Baker S.E."/>
            <person name="Pomraning K.R."/>
        </authorList>
    </citation>
    <scope>NUCLEOTIDE SEQUENCE [LARGE SCALE GENOMIC DNA]</scope>
    <source>
        <strain evidence="2">CBS 7786</strain>
    </source>
</reference>
<keyword evidence="2" id="KW-1185">Reference proteome</keyword>
<proteinExistence type="predicted"/>